<evidence type="ECO:0000259" key="1">
    <source>
        <dbReference type="SMART" id="SM00382"/>
    </source>
</evidence>
<dbReference type="AlphaFoldDB" id="A0A0P6Y1P0"/>
<name>A0A0P6Y1P0_9CHLR</name>
<dbReference type="Pfam" id="PF07728">
    <property type="entry name" value="AAA_5"/>
    <property type="match status" value="1"/>
</dbReference>
<dbReference type="EMBL" id="LGKN01000009">
    <property type="protein sequence ID" value="KPL86513.1"/>
    <property type="molecule type" value="Genomic_DNA"/>
</dbReference>
<comment type="caution">
    <text evidence="2">The sequence shown here is derived from an EMBL/GenBank/DDBJ whole genome shotgun (WGS) entry which is preliminary data.</text>
</comment>
<dbReference type="SUPFAM" id="SSF52540">
    <property type="entry name" value="P-loop containing nucleoside triphosphate hydrolases"/>
    <property type="match status" value="1"/>
</dbReference>
<dbReference type="PANTHER" id="PTHR37291:SF1">
    <property type="entry name" value="TYPE IV METHYL-DIRECTED RESTRICTION ENZYME ECOKMCRB SUBUNIT"/>
    <property type="match status" value="1"/>
</dbReference>
<reference evidence="2 3" key="1">
    <citation type="submission" date="2015-07" db="EMBL/GenBank/DDBJ databases">
        <title>Whole genome sequence of Ardenticatena maritima DSM 23922.</title>
        <authorList>
            <person name="Hemp J."/>
            <person name="Ward L.M."/>
            <person name="Pace L.A."/>
            <person name="Fischer W.W."/>
        </authorList>
    </citation>
    <scope>NUCLEOTIDE SEQUENCE [LARGE SCALE GENOMIC DNA]</scope>
    <source>
        <strain evidence="2 3">110S</strain>
    </source>
</reference>
<dbReference type="RefSeq" id="WP_060687789.1">
    <property type="nucleotide sequence ID" value="NZ_LGKN01000009.1"/>
</dbReference>
<evidence type="ECO:0000313" key="3">
    <source>
        <dbReference type="Proteomes" id="UP000050502"/>
    </source>
</evidence>
<dbReference type="PANTHER" id="PTHR37291">
    <property type="entry name" value="5-METHYLCYTOSINE-SPECIFIC RESTRICTION ENZYME B"/>
    <property type="match status" value="1"/>
</dbReference>
<feature type="domain" description="AAA+ ATPase" evidence="1">
    <location>
        <begin position="267"/>
        <end position="454"/>
    </location>
</feature>
<dbReference type="Gene3D" id="3.40.50.300">
    <property type="entry name" value="P-loop containing nucleotide triphosphate hydrolases"/>
    <property type="match status" value="1"/>
</dbReference>
<sequence length="642" mass="71974">MPTNKHPLQNTLAPFISRWREDEEARADLLARERARVAQIQAGFERLRTHPPAFDTQDLETLLAALDAAQLIYRQIVEANDIEVVIPLLLDLLEGDGPAHERVRRVGRALRYAGPTVLNELLGWWHVEKLAPPTRAVRRLLTFLHAYATIEQKHLFRHLHALADAYADAIETRLAPDIPLGAEVAAFCAWLVPHLRTAPPPPEEPASAPLHAIREFGATYTITPTALPDAPLTPPAPHTLAEHEAHIRSLLVLPPDTIRRAVAHLLAGRHLILTGAPGTGKSHLALLLAELFGYYPMLVTATAEWSTFDVVGGLLPTTDAEGRMRPEVRPGYVYEALRQNWLLDEHDALVYDAEGRPLRRFTVIEGREWRGVWLVIDELNRADIDKAFGDLFTALETGRLRVPSLGEERTQLVPIPRDFRIIATMNTRDRHLLFTLSDALKRRFAFLHLTPPTFEQRDEEQHIVLRRTQTDLTMRGLPTHTALLRAALQHLHAAVRLVRAYEPLGTAYLLAALRYVGAAVHIAPLDPNQLAREAFEAEIIPHLESLPQMAYHVITDVLAGHATDIFVWLTQRAEEPLHAQEAADVAQRLADFLAQEHPPATDDTRRWAHAVHALAHGRPSARAEAHALAAHMQQWAAYLPRL</sequence>
<dbReference type="GO" id="GO:0016887">
    <property type="term" value="F:ATP hydrolysis activity"/>
    <property type="evidence" value="ECO:0007669"/>
    <property type="project" value="InterPro"/>
</dbReference>
<dbReference type="Proteomes" id="UP000050502">
    <property type="component" value="Unassembled WGS sequence"/>
</dbReference>
<organism evidence="2 3">
    <name type="scientific">Ardenticatena maritima</name>
    <dbReference type="NCBI Taxonomy" id="872965"/>
    <lineage>
        <taxon>Bacteria</taxon>
        <taxon>Bacillati</taxon>
        <taxon>Chloroflexota</taxon>
        <taxon>Ardenticatenia</taxon>
        <taxon>Ardenticatenales</taxon>
        <taxon>Ardenticatenaceae</taxon>
        <taxon>Ardenticatena</taxon>
    </lineage>
</organism>
<gene>
    <name evidence="2" type="ORF">SE16_14660</name>
</gene>
<dbReference type="PATRIC" id="fig|872965.6.peg.2582"/>
<dbReference type="InterPro" id="IPR052934">
    <property type="entry name" value="Methyl-DNA_Rec/Restrict_Enz"/>
</dbReference>
<dbReference type="SMART" id="SM00382">
    <property type="entry name" value="AAA"/>
    <property type="match status" value="1"/>
</dbReference>
<dbReference type="InterPro" id="IPR011704">
    <property type="entry name" value="ATPase_dyneun-rel_AAA"/>
</dbReference>
<dbReference type="GO" id="GO:0005524">
    <property type="term" value="F:ATP binding"/>
    <property type="evidence" value="ECO:0007669"/>
    <property type="project" value="InterPro"/>
</dbReference>
<evidence type="ECO:0000313" key="2">
    <source>
        <dbReference type="EMBL" id="KPL86513.1"/>
    </source>
</evidence>
<proteinExistence type="predicted"/>
<dbReference type="InterPro" id="IPR027417">
    <property type="entry name" value="P-loop_NTPase"/>
</dbReference>
<accession>A0A0P6Y1P0</accession>
<protein>
    <recommendedName>
        <fullName evidence="1">AAA+ ATPase domain-containing protein</fullName>
    </recommendedName>
</protein>
<dbReference type="InterPro" id="IPR003593">
    <property type="entry name" value="AAA+_ATPase"/>
</dbReference>